<keyword evidence="1" id="KW-1133">Transmembrane helix</keyword>
<reference evidence="3" key="2">
    <citation type="submission" date="2023-02" db="EMBL/GenBank/DDBJ databases">
        <title>Elizabethkingia anophelis draft genomes.</title>
        <authorList>
            <person name="Nicholson A.C."/>
            <person name="Whitney A.M."/>
            <person name="Humrighouse B.W."/>
            <person name="Villarma A."/>
            <person name="Bell M."/>
            <person name="Mcquiston J."/>
        </authorList>
    </citation>
    <scope>NUCLEOTIDE SEQUENCE</scope>
    <source>
        <strain evidence="3">B4955</strain>
    </source>
</reference>
<evidence type="ECO:0000313" key="2">
    <source>
        <dbReference type="EMBL" id="AQX01227.1"/>
    </source>
</evidence>
<name>A0AAE4P0K7_9FLAO</name>
<protein>
    <submittedName>
        <fullName evidence="3">Uncharacterized protein</fullName>
    </submittedName>
</protein>
<gene>
    <name evidence="2" type="ORF">BBD32_07025</name>
    <name evidence="3" type="ORF">CMU51_09450</name>
</gene>
<dbReference type="Proteomes" id="UP001189000">
    <property type="component" value="Unassembled WGS sequence"/>
</dbReference>
<dbReference type="AlphaFoldDB" id="A0AAE4P0K7"/>
<dbReference type="Proteomes" id="UP000190848">
    <property type="component" value="Chromosome"/>
</dbReference>
<keyword evidence="1" id="KW-0472">Membrane</keyword>
<organism evidence="3 5">
    <name type="scientific">Elizabethkingia anophelis</name>
    <dbReference type="NCBI Taxonomy" id="1117645"/>
    <lineage>
        <taxon>Bacteria</taxon>
        <taxon>Pseudomonadati</taxon>
        <taxon>Bacteroidota</taxon>
        <taxon>Flavobacteriia</taxon>
        <taxon>Flavobacteriales</taxon>
        <taxon>Weeksellaceae</taxon>
        <taxon>Elizabethkingia</taxon>
    </lineage>
</organism>
<dbReference type="EMBL" id="NWGY01000010">
    <property type="protein sequence ID" value="MDV3664281.1"/>
    <property type="molecule type" value="Genomic_DNA"/>
</dbReference>
<evidence type="ECO:0000256" key="1">
    <source>
        <dbReference type="SAM" id="Phobius"/>
    </source>
</evidence>
<reference evidence="2 4" key="1">
    <citation type="submission" date="2016-07" db="EMBL/GenBank/DDBJ databases">
        <title>Revisiting the taxonomy of the Elizabethkingia Genus using Whole-Genome Sequencing, Optical Mapping, and MALDI-TOF, along with proposal of three novel Elizabethkingia species: Elizabethkingia bruuniana sp. nov., Elizabethkingia ursingii sp. nov., and Elizabethkingia occulta sp. nov.</title>
        <authorList>
            <person name="Nicholson A.C."/>
        </authorList>
    </citation>
    <scope>NUCLEOTIDE SEQUENCE [LARGE SCALE GENOMIC DNA]</scope>
    <source>
        <strain evidence="2 4">F3201</strain>
    </source>
</reference>
<dbReference type="KEGG" id="een:BBD30_07275"/>
<sequence>MRFRITTGLSAEEIRDALSKHIEPKVIFRNYLQNKPKLFEGNISTTNFELRRIETHRSITKVTLQGNIIKREGYNIVDVSALYPWTEIIIYSCILLYALYSSYNDLTSLFIILSIGFIIFIFGRGKYIMDTETGRDEIFKIIKGNSIENI</sequence>
<dbReference type="RefSeq" id="WP_024567888.1">
    <property type="nucleotide sequence ID" value="NZ_CBYF010000034.1"/>
</dbReference>
<keyword evidence="1" id="KW-0812">Transmembrane</keyword>
<evidence type="ECO:0000313" key="3">
    <source>
        <dbReference type="EMBL" id="MDV3664281.1"/>
    </source>
</evidence>
<accession>A0AAE4P0K7</accession>
<dbReference type="EMBL" id="CP016374">
    <property type="protein sequence ID" value="AQX01227.1"/>
    <property type="molecule type" value="Genomic_DNA"/>
</dbReference>
<evidence type="ECO:0000313" key="4">
    <source>
        <dbReference type="Proteomes" id="UP000190848"/>
    </source>
</evidence>
<feature type="transmembrane region" description="Helical" evidence="1">
    <location>
        <begin position="81"/>
        <end position="100"/>
    </location>
</feature>
<evidence type="ECO:0000313" key="5">
    <source>
        <dbReference type="Proteomes" id="UP001189000"/>
    </source>
</evidence>
<feature type="transmembrane region" description="Helical" evidence="1">
    <location>
        <begin position="106"/>
        <end position="123"/>
    </location>
</feature>
<proteinExistence type="predicted"/>